<evidence type="ECO:0000256" key="3">
    <source>
        <dbReference type="ARBA" id="ARBA00022980"/>
    </source>
</evidence>
<evidence type="ECO:0000256" key="6">
    <source>
        <dbReference type="SAM" id="MobiDB-lite"/>
    </source>
</evidence>
<dbReference type="FunFam" id="2.40.50.140:FF:000029">
    <property type="entry name" value="50S ribosomal protein L2, chloroplastic"/>
    <property type="match status" value="1"/>
</dbReference>
<dbReference type="SMART" id="SM01383">
    <property type="entry name" value="Ribosomal_L2"/>
    <property type="match status" value="1"/>
</dbReference>
<dbReference type="SUPFAM" id="SSF50104">
    <property type="entry name" value="Translation proteins SH3-like domain"/>
    <property type="match status" value="1"/>
</dbReference>
<dbReference type="FunFam" id="2.30.30.30:FF:000001">
    <property type="entry name" value="50S ribosomal protein L2"/>
    <property type="match status" value="1"/>
</dbReference>
<dbReference type="PANTHER" id="PTHR13691">
    <property type="entry name" value="RIBOSOMAL PROTEIN L2"/>
    <property type="match status" value="1"/>
</dbReference>
<organism evidence="9">
    <name type="scientific">Gastrodia bawanglingensis</name>
    <dbReference type="NCBI Taxonomy" id="2980163"/>
    <lineage>
        <taxon>Eukaryota</taxon>
        <taxon>Viridiplantae</taxon>
        <taxon>Streptophyta</taxon>
        <taxon>Embryophyta</taxon>
        <taxon>Tracheophyta</taxon>
        <taxon>Spermatophyta</taxon>
        <taxon>Magnoliopsida</taxon>
        <taxon>Liliopsida</taxon>
        <taxon>Asparagales</taxon>
        <taxon>Orchidaceae</taxon>
        <taxon>Epidendroideae</taxon>
        <taxon>Gastrodieae</taxon>
        <taxon>Gastrodia</taxon>
    </lineage>
</organism>
<feature type="domain" description="Large ribosomal subunit protein uL2 C-terminal" evidence="7">
    <location>
        <begin position="124"/>
        <end position="253"/>
    </location>
</feature>
<feature type="domain" description="Large ribosomal subunit protein uL2 RNA-binding" evidence="8">
    <location>
        <begin position="42"/>
        <end position="118"/>
    </location>
</feature>
<dbReference type="GO" id="GO:0032543">
    <property type="term" value="P:mitochondrial translation"/>
    <property type="evidence" value="ECO:0007669"/>
    <property type="project" value="TreeGrafter"/>
</dbReference>
<evidence type="ECO:0000256" key="1">
    <source>
        <dbReference type="ARBA" id="ARBA00005636"/>
    </source>
</evidence>
<evidence type="ECO:0000259" key="7">
    <source>
        <dbReference type="SMART" id="SM01382"/>
    </source>
</evidence>
<dbReference type="GO" id="GO:0016740">
    <property type="term" value="F:transferase activity"/>
    <property type="evidence" value="ECO:0007669"/>
    <property type="project" value="InterPro"/>
</dbReference>
<dbReference type="HAMAP" id="MF_01320_B">
    <property type="entry name" value="Ribosomal_uL2_B"/>
    <property type="match status" value="1"/>
</dbReference>
<dbReference type="SUPFAM" id="SSF50249">
    <property type="entry name" value="Nucleic acid-binding proteins"/>
    <property type="match status" value="1"/>
</dbReference>
<dbReference type="SMART" id="SM01382">
    <property type="entry name" value="Ribosomal_L2_C"/>
    <property type="match status" value="1"/>
</dbReference>
<comment type="similarity">
    <text evidence="1 5">Belongs to the universal ribosomal protein uL2 family.</text>
</comment>
<protein>
    <recommendedName>
        <fullName evidence="5">Large ribosomal subunit protein uL2c</fullName>
    </recommendedName>
</protein>
<sequence>MVIKLYKAPLERRYKNNISFVSKTRYNPQKNLISRQYNCGKGRNAIGIITVRNRGGGHKRLYRKIDFRRNKEYISGRIINIEYDPNRNTCICLISYEDGEKRYILHPRGAMIGDTIISGTEVLISTGNALPLTNIPIGTTVHNIEITFRKGGQLAKSAGAVSKLIEKGDKWATLRLPSGEIRLILRNCLATIGQVGNIGVNNKYLGKAGSKCWLGKRPIVRGVVKNSVDHPHGGGEGRSTIGRKRPTTPWGYASIGKRSRKIKKYSNIFIIRRRK</sequence>
<dbReference type="InterPro" id="IPR014726">
    <property type="entry name" value="Ribosomal_uL2_dom3"/>
</dbReference>
<evidence type="ECO:0000256" key="5">
    <source>
        <dbReference type="HAMAP-Rule" id="MF_01320"/>
    </source>
</evidence>
<dbReference type="FunFam" id="4.10.950.10:FF:000001">
    <property type="entry name" value="50S ribosomal protein L2"/>
    <property type="match status" value="1"/>
</dbReference>
<dbReference type="GO" id="GO:0005762">
    <property type="term" value="C:mitochondrial large ribosomal subunit"/>
    <property type="evidence" value="ECO:0007669"/>
    <property type="project" value="TreeGrafter"/>
</dbReference>
<comment type="subcellular location">
    <subcellularLocation>
        <location evidence="5">Plastid</location>
        <location evidence="5">Chloroplast</location>
    </subcellularLocation>
</comment>
<dbReference type="InterPro" id="IPR022669">
    <property type="entry name" value="Ribosomal_uL2_C"/>
</dbReference>
<dbReference type="InterPro" id="IPR012340">
    <property type="entry name" value="NA-bd_OB-fold"/>
</dbReference>
<dbReference type="GO" id="GO:0019843">
    <property type="term" value="F:rRNA binding"/>
    <property type="evidence" value="ECO:0007669"/>
    <property type="project" value="UniProtKB-UniRule"/>
</dbReference>
<comment type="subunit">
    <text evidence="5">Part of the 50S ribosomal subunit.</text>
</comment>
<dbReference type="GO" id="GO:0003735">
    <property type="term" value="F:structural constituent of ribosome"/>
    <property type="evidence" value="ECO:0007669"/>
    <property type="project" value="InterPro"/>
</dbReference>
<name>A0A977LIK0_9ASPA</name>
<proteinExistence type="inferred from homology"/>
<dbReference type="InterPro" id="IPR005880">
    <property type="entry name" value="Ribosomal_uL2_bac/org-type"/>
</dbReference>
<keyword evidence="9" id="KW-0150">Chloroplast</keyword>
<feature type="region of interest" description="Disordered" evidence="6">
    <location>
        <begin position="226"/>
        <end position="250"/>
    </location>
</feature>
<evidence type="ECO:0000313" key="9">
    <source>
        <dbReference type="EMBL" id="UXF57907.1"/>
    </source>
</evidence>
<reference evidence="9" key="1">
    <citation type="submission" date="2022-08" db="EMBL/GenBank/DDBJ databases">
        <title>Gastrodia bawanglingensis (Orchidaceae: Epidendroideae), a new species from Hainan, China.</title>
        <authorList>
            <person name="Chen Z."/>
        </authorList>
    </citation>
    <scope>NUCLEOTIDE SEQUENCE</scope>
</reference>
<dbReference type="GO" id="GO:0009507">
    <property type="term" value="C:chloroplast"/>
    <property type="evidence" value="ECO:0007669"/>
    <property type="project" value="UniProtKB-SubCell"/>
</dbReference>
<evidence type="ECO:0000259" key="8">
    <source>
        <dbReference type="SMART" id="SM01383"/>
    </source>
</evidence>
<geneLocation type="chloroplast" evidence="9"/>
<dbReference type="Pfam" id="PF03947">
    <property type="entry name" value="Ribosomal_L2_C"/>
    <property type="match status" value="1"/>
</dbReference>
<dbReference type="InterPro" id="IPR002171">
    <property type="entry name" value="Ribosomal_uL2"/>
</dbReference>
<dbReference type="NCBIfam" id="TIGR01171">
    <property type="entry name" value="rplB_bact"/>
    <property type="match status" value="1"/>
</dbReference>
<dbReference type="InterPro" id="IPR014722">
    <property type="entry name" value="Rib_uL2_dom2"/>
</dbReference>
<dbReference type="InterPro" id="IPR022666">
    <property type="entry name" value="Ribosomal_uL2_RNA-bd_dom"/>
</dbReference>
<dbReference type="AlphaFoldDB" id="A0A977LIK0"/>
<keyword evidence="4 5" id="KW-0687">Ribonucleoprotein</keyword>
<dbReference type="PANTHER" id="PTHR13691:SF5">
    <property type="entry name" value="LARGE RIBOSOMAL SUBUNIT PROTEIN UL2M"/>
    <property type="match status" value="1"/>
</dbReference>
<evidence type="ECO:0000256" key="4">
    <source>
        <dbReference type="ARBA" id="ARBA00023274"/>
    </source>
</evidence>
<dbReference type="PIRSF" id="PIRSF002158">
    <property type="entry name" value="Ribosomal_L2"/>
    <property type="match status" value="1"/>
</dbReference>
<dbReference type="Pfam" id="PF00181">
    <property type="entry name" value="Ribosomal_L2_N"/>
    <property type="match status" value="1"/>
</dbReference>
<keyword evidence="2 9" id="KW-0934">Plastid</keyword>
<dbReference type="InterPro" id="IPR008991">
    <property type="entry name" value="Translation_prot_SH3-like_sf"/>
</dbReference>
<dbReference type="Gene3D" id="2.30.30.30">
    <property type="match status" value="1"/>
</dbReference>
<accession>A0A977LIK0</accession>
<dbReference type="EMBL" id="OP219766">
    <property type="protein sequence ID" value="UXF57907.1"/>
    <property type="molecule type" value="Genomic_DNA"/>
</dbReference>
<gene>
    <name evidence="5 9" type="primary">rpl2</name>
</gene>
<dbReference type="Gene3D" id="4.10.950.10">
    <property type="entry name" value="Ribosomal protein L2, domain 3"/>
    <property type="match status" value="1"/>
</dbReference>
<evidence type="ECO:0000256" key="2">
    <source>
        <dbReference type="ARBA" id="ARBA00022640"/>
    </source>
</evidence>
<keyword evidence="3 5" id="KW-0689">Ribosomal protein</keyword>
<dbReference type="Gene3D" id="2.40.50.140">
    <property type="entry name" value="Nucleic acid-binding proteins"/>
    <property type="match status" value="1"/>
</dbReference>